<evidence type="ECO:0000313" key="1">
    <source>
        <dbReference type="EMBL" id="BCI90657.1"/>
    </source>
</evidence>
<sequence length="56" mass="5868">MRAAIRSLLVVISITVTVFAGRTGVTLMAVNSAGDSVGIAAVLPMRGAVVGWRIRW</sequence>
<accession>A0A7G1IIE7</accession>
<reference evidence="1 2" key="1">
    <citation type="submission" date="2020-07" db="EMBL/GenBank/DDBJ databases">
        <title>Mycobacterium kansasii (former subtype) with zoonotic potential isolated from diseased indoor pet cat, Japan.</title>
        <authorList>
            <person name="Fukano H."/>
            <person name="Terazono T."/>
            <person name="Hoshino Y."/>
        </authorList>
    </citation>
    <scope>NUCLEOTIDE SEQUENCE [LARGE SCALE GENOMIC DNA]</scope>
    <source>
        <strain evidence="1 2">Kuro-I</strain>
    </source>
</reference>
<proteinExistence type="predicted"/>
<name>A0A7G1IIE7_MYCKA</name>
<gene>
    <name evidence="1" type="ORF">NIIDMKKI_58630</name>
</gene>
<protein>
    <submittedName>
        <fullName evidence="1">Uncharacterized protein</fullName>
    </submittedName>
</protein>
<keyword evidence="2" id="KW-1185">Reference proteome</keyword>
<dbReference type="EMBL" id="AP023343">
    <property type="protein sequence ID" value="BCI90657.1"/>
    <property type="molecule type" value="Genomic_DNA"/>
</dbReference>
<dbReference type="Proteomes" id="UP000516380">
    <property type="component" value="Chromosome"/>
</dbReference>
<organism evidence="1 2">
    <name type="scientific">Mycobacterium kansasii</name>
    <dbReference type="NCBI Taxonomy" id="1768"/>
    <lineage>
        <taxon>Bacteria</taxon>
        <taxon>Bacillati</taxon>
        <taxon>Actinomycetota</taxon>
        <taxon>Actinomycetes</taxon>
        <taxon>Mycobacteriales</taxon>
        <taxon>Mycobacteriaceae</taxon>
        <taxon>Mycobacterium</taxon>
    </lineage>
</organism>
<evidence type="ECO:0000313" key="2">
    <source>
        <dbReference type="Proteomes" id="UP000516380"/>
    </source>
</evidence>
<dbReference type="AlphaFoldDB" id="A0A7G1IIE7"/>